<dbReference type="HOGENOM" id="CLU_2615634_0_0_6"/>
<keyword evidence="2" id="KW-1185">Reference proteome</keyword>
<accession>A8ARU6</accession>
<gene>
    <name evidence="1" type="ordered locus">CKO_pCKO2p07169</name>
</gene>
<evidence type="ECO:0000313" key="1">
    <source>
        <dbReference type="EMBL" id="ABV16210.1"/>
    </source>
</evidence>
<geneLocation type="plasmid" evidence="1 2">
    <name>pCKO2</name>
</geneLocation>
<dbReference type="Proteomes" id="UP000008148">
    <property type="component" value="Plasmid pCKO2"/>
</dbReference>
<organism evidence="1 2">
    <name type="scientific">Citrobacter koseri (strain ATCC BAA-895 / CDC 4225-83 / SGSC4696)</name>
    <dbReference type="NCBI Taxonomy" id="290338"/>
    <lineage>
        <taxon>Bacteria</taxon>
        <taxon>Pseudomonadati</taxon>
        <taxon>Pseudomonadota</taxon>
        <taxon>Gammaproteobacteria</taxon>
        <taxon>Enterobacterales</taxon>
        <taxon>Enterobacteriaceae</taxon>
        <taxon>Citrobacter</taxon>
    </lineage>
</organism>
<name>A8ARU6_CITK8</name>
<dbReference type="KEGG" id="cko:CKO_pCKO2p07169"/>
<proteinExistence type="predicted"/>
<dbReference type="EMBL" id="CP000824">
    <property type="protein sequence ID" value="ABV16210.1"/>
    <property type="molecule type" value="Genomic_DNA"/>
</dbReference>
<sequence>MFRLFPFREAWRFLIAHAAGISARFRSFAPSWAVCTNPPFSPTAAPFPVTIILSPTRTDTQKRHWQQPLVTGYIRERY</sequence>
<evidence type="ECO:0000313" key="2">
    <source>
        <dbReference type="Proteomes" id="UP000008148"/>
    </source>
</evidence>
<keyword evidence="1" id="KW-0614">Plasmid</keyword>
<dbReference type="AlphaFoldDB" id="A8ARU6"/>
<reference evidence="1 2" key="1">
    <citation type="submission" date="2007-08" db="EMBL/GenBank/DDBJ databases">
        <authorList>
            <consortium name="The Citrobacter koseri Genome Sequencing Project"/>
            <person name="McClelland M."/>
            <person name="Sanderson E.K."/>
            <person name="Porwollik S."/>
            <person name="Spieth J."/>
            <person name="Clifton W.S."/>
            <person name="Latreille P."/>
            <person name="Courtney L."/>
            <person name="Wang C."/>
            <person name="Pepin K."/>
            <person name="Bhonagiri V."/>
            <person name="Nash W."/>
            <person name="Johnson M."/>
            <person name="Thiruvilangam P."/>
            <person name="Wilson R."/>
        </authorList>
    </citation>
    <scope>NUCLEOTIDE SEQUENCE [LARGE SCALE GENOMIC DNA]</scope>
    <source>
        <strain evidence="2">ATCC BAA-895 / CDC 4225-83 / SGSC4696</strain>
        <plasmid evidence="1 2">pCKO2</plasmid>
    </source>
</reference>
<protein>
    <submittedName>
        <fullName evidence="1">Uncharacterized protein</fullName>
    </submittedName>
</protein>